<feature type="compositionally biased region" description="Low complexity" evidence="9">
    <location>
        <begin position="294"/>
        <end position="311"/>
    </location>
</feature>
<keyword evidence="3" id="KW-0808">Transferase</keyword>
<dbReference type="InterPro" id="IPR001245">
    <property type="entry name" value="Ser-Thr/Tyr_kinase_cat_dom"/>
</dbReference>
<dbReference type="SUPFAM" id="SSF56112">
    <property type="entry name" value="Protein kinase-like (PK-like)"/>
    <property type="match status" value="1"/>
</dbReference>
<gene>
    <name evidence="11" type="ORF">ABL78_1417</name>
</gene>
<name>A0A0N1IM49_LEPSE</name>
<dbReference type="InterPro" id="IPR000719">
    <property type="entry name" value="Prot_kinase_dom"/>
</dbReference>
<feature type="compositionally biased region" description="Low complexity" evidence="9">
    <location>
        <begin position="601"/>
        <end position="614"/>
    </location>
</feature>
<accession>A0A0N1IM49</accession>
<evidence type="ECO:0000313" key="12">
    <source>
        <dbReference type="Proteomes" id="UP000038009"/>
    </source>
</evidence>
<keyword evidence="5" id="KW-0418">Kinase</keyword>
<dbReference type="Gene3D" id="1.10.510.10">
    <property type="entry name" value="Transferase(Phosphotransferase) domain 1"/>
    <property type="match status" value="1"/>
</dbReference>
<feature type="region of interest" description="Disordered" evidence="9">
    <location>
        <begin position="546"/>
        <end position="673"/>
    </location>
</feature>
<dbReference type="SMART" id="SM00220">
    <property type="entry name" value="S_TKc"/>
    <property type="match status" value="1"/>
</dbReference>
<keyword evidence="4" id="KW-0547">Nucleotide-binding</keyword>
<protein>
    <recommendedName>
        <fullName evidence="1">non-specific serine/threonine protein kinase</fullName>
        <ecNumber evidence="1">2.7.11.1</ecNumber>
    </recommendedName>
</protein>
<dbReference type="Proteomes" id="UP000038009">
    <property type="component" value="Unassembled WGS sequence"/>
</dbReference>
<keyword evidence="12" id="KW-1185">Reference proteome</keyword>
<dbReference type="OMA" id="WQRQNNQ"/>
<dbReference type="EMBL" id="LJSK01000023">
    <property type="protein sequence ID" value="KPI89453.1"/>
    <property type="molecule type" value="Genomic_DNA"/>
</dbReference>
<evidence type="ECO:0000256" key="9">
    <source>
        <dbReference type="SAM" id="MobiDB-lite"/>
    </source>
</evidence>
<dbReference type="EC" id="2.7.11.1" evidence="1"/>
<dbReference type="InterPro" id="IPR050660">
    <property type="entry name" value="NEK_Ser/Thr_kinase"/>
</dbReference>
<dbReference type="AlphaFoldDB" id="A0A0N1IM49"/>
<dbReference type="PROSITE" id="PS50011">
    <property type="entry name" value="PROTEIN_KINASE_DOM"/>
    <property type="match status" value="1"/>
</dbReference>
<dbReference type="Pfam" id="PF07714">
    <property type="entry name" value="PK_Tyr_Ser-Thr"/>
    <property type="match status" value="1"/>
</dbReference>
<dbReference type="GO" id="GO:0004674">
    <property type="term" value="F:protein serine/threonine kinase activity"/>
    <property type="evidence" value="ECO:0007669"/>
    <property type="project" value="UniProtKB-KW"/>
</dbReference>
<dbReference type="VEuPathDB" id="TriTrypDB:Lsey_0023_0100"/>
<comment type="caution">
    <text evidence="11">The sequence shown here is derived from an EMBL/GenBank/DDBJ whole genome shotgun (WGS) entry which is preliminary data.</text>
</comment>
<feature type="compositionally biased region" description="Pro residues" evidence="9">
    <location>
        <begin position="338"/>
        <end position="354"/>
    </location>
</feature>
<evidence type="ECO:0000256" key="5">
    <source>
        <dbReference type="ARBA" id="ARBA00022777"/>
    </source>
</evidence>
<comment type="catalytic activity">
    <reaction evidence="7">
        <text>L-threonyl-[protein] + ATP = O-phospho-L-threonyl-[protein] + ADP + H(+)</text>
        <dbReference type="Rhea" id="RHEA:46608"/>
        <dbReference type="Rhea" id="RHEA-COMP:11060"/>
        <dbReference type="Rhea" id="RHEA-COMP:11605"/>
        <dbReference type="ChEBI" id="CHEBI:15378"/>
        <dbReference type="ChEBI" id="CHEBI:30013"/>
        <dbReference type="ChEBI" id="CHEBI:30616"/>
        <dbReference type="ChEBI" id="CHEBI:61977"/>
        <dbReference type="ChEBI" id="CHEBI:456216"/>
        <dbReference type="EC" id="2.7.11.1"/>
    </reaction>
</comment>
<dbReference type="PANTHER" id="PTHR43671:SF98">
    <property type="entry name" value="SERINE_THREONINE-PROTEIN KINASE NEK11"/>
    <property type="match status" value="1"/>
</dbReference>
<reference evidence="11 12" key="1">
    <citation type="journal article" date="2015" name="PLoS Pathog.">
        <title>Leptomonas seymouri: Adaptations to the Dixenous Life Cycle Analyzed by Genome Sequencing, Transcriptome Profiling and Co-infection with Leishmania donovani.</title>
        <authorList>
            <person name="Kraeva N."/>
            <person name="Butenko A."/>
            <person name="Hlavacova J."/>
            <person name="Kostygov A."/>
            <person name="Myskova J."/>
            <person name="Grybchuk D."/>
            <person name="Lestinova T."/>
            <person name="Votypka J."/>
            <person name="Volf P."/>
            <person name="Opperdoes F."/>
            <person name="Flegontov P."/>
            <person name="Lukes J."/>
            <person name="Yurchenko V."/>
        </authorList>
    </citation>
    <scope>NUCLEOTIDE SEQUENCE [LARGE SCALE GENOMIC DNA]</scope>
    <source>
        <strain evidence="11 12">ATCC 30220</strain>
    </source>
</reference>
<evidence type="ECO:0000313" key="11">
    <source>
        <dbReference type="EMBL" id="KPI89453.1"/>
    </source>
</evidence>
<dbReference type="InterPro" id="IPR011009">
    <property type="entry name" value="Kinase-like_dom_sf"/>
</dbReference>
<evidence type="ECO:0000256" key="2">
    <source>
        <dbReference type="ARBA" id="ARBA00022527"/>
    </source>
</evidence>
<feature type="compositionally biased region" description="Basic and acidic residues" evidence="9">
    <location>
        <begin position="448"/>
        <end position="477"/>
    </location>
</feature>
<evidence type="ECO:0000259" key="10">
    <source>
        <dbReference type="PROSITE" id="PS50011"/>
    </source>
</evidence>
<feature type="compositionally biased region" description="Basic and acidic residues" evidence="9">
    <location>
        <begin position="321"/>
        <end position="330"/>
    </location>
</feature>
<evidence type="ECO:0000256" key="4">
    <source>
        <dbReference type="ARBA" id="ARBA00022741"/>
    </source>
</evidence>
<evidence type="ECO:0000256" key="3">
    <source>
        <dbReference type="ARBA" id="ARBA00022679"/>
    </source>
</evidence>
<comment type="catalytic activity">
    <reaction evidence="8">
        <text>L-seryl-[protein] + ATP = O-phospho-L-seryl-[protein] + ADP + H(+)</text>
        <dbReference type="Rhea" id="RHEA:17989"/>
        <dbReference type="Rhea" id="RHEA-COMP:9863"/>
        <dbReference type="Rhea" id="RHEA-COMP:11604"/>
        <dbReference type="ChEBI" id="CHEBI:15378"/>
        <dbReference type="ChEBI" id="CHEBI:29999"/>
        <dbReference type="ChEBI" id="CHEBI:30616"/>
        <dbReference type="ChEBI" id="CHEBI:83421"/>
        <dbReference type="ChEBI" id="CHEBI:456216"/>
        <dbReference type="EC" id="2.7.11.1"/>
    </reaction>
</comment>
<evidence type="ECO:0000256" key="1">
    <source>
        <dbReference type="ARBA" id="ARBA00012513"/>
    </source>
</evidence>
<evidence type="ECO:0000256" key="8">
    <source>
        <dbReference type="ARBA" id="ARBA00048679"/>
    </source>
</evidence>
<sequence>MIRKKVLSIGSNSATLLVQDTEANGALRVLRRISVTGWCDDDVKMVEEMYETLRKARLRGFVPIHTVLVQNSFLSVVTSYASEGDLTNFLEDGVDNSLEEQTVLRWLCACAISICEMQKHKLYFPGLTTDRILLDHQTGGTAQILLGVPLPLPVYITQMQERRKNGVKVSLDYPPEVLEQPKWSFHATASDVWSLGRLGEVLLTAKGTGLARRSGSTRQLIARMMAQEAAKRPSMESVAQSLIAIAGNVKLGKPLWPAKMENTAATGSPSPKPSPAPLSDPLTAPKTHTPAPLPSSSNNSVSSPFRSSQASSPPPEVPATRSHDSRKKLDAGASGPPSILPPRSPPPPPPPPQQPAAHRDPASRLTHAPDNSWHRRAQHQFEQLQRLNASPQKSRNDGLVSPRGANADRRYNSTEGKSPSPRHGVRGSGGLDHNTRMLNEMFAGQEGLFREVNGDRQQRRTGNHVEDSQAEEIRQMKLETAQRQQEMRKHFTEWQRQNNQRYTDADNTVVMEHDGVMIVAPRLAPPIGQSHSNTAAAAGAVASPLISDKAGDSHSSPPTSLTSDERPNDAARVPLPTASAIPGQRSVSARGRKKSAPKTRPAASPSGLSPAAVPMRGSASPRPRPASQLSSVRPHVRESSDSGTRPTTSSADNVNSSERVAPPSSGLSRRASADTSTLSAVSWSVDGIRGTLRSLLRSRDLYGDVIQEVSVFVSQKEEARVSARANEIFMLRLRKLLPDDRLFYGAAPLCAQLVALEGLDHTLRNLLNARPAR</sequence>
<evidence type="ECO:0000256" key="7">
    <source>
        <dbReference type="ARBA" id="ARBA00047899"/>
    </source>
</evidence>
<organism evidence="11 12">
    <name type="scientific">Leptomonas seymouri</name>
    <dbReference type="NCBI Taxonomy" id="5684"/>
    <lineage>
        <taxon>Eukaryota</taxon>
        <taxon>Discoba</taxon>
        <taxon>Euglenozoa</taxon>
        <taxon>Kinetoplastea</taxon>
        <taxon>Metakinetoplastina</taxon>
        <taxon>Trypanosomatida</taxon>
        <taxon>Trypanosomatidae</taxon>
        <taxon>Leishmaniinae</taxon>
        <taxon>Leptomonas</taxon>
    </lineage>
</organism>
<evidence type="ECO:0000256" key="6">
    <source>
        <dbReference type="ARBA" id="ARBA00022840"/>
    </source>
</evidence>
<dbReference type="PANTHER" id="PTHR43671">
    <property type="entry name" value="SERINE/THREONINE-PROTEIN KINASE NEK"/>
    <property type="match status" value="1"/>
</dbReference>
<proteinExistence type="predicted"/>
<keyword evidence="6" id="KW-0067">ATP-binding</keyword>
<dbReference type="OrthoDB" id="252503at2759"/>
<keyword evidence="2" id="KW-0723">Serine/threonine-protein kinase</keyword>
<feature type="region of interest" description="Disordered" evidence="9">
    <location>
        <begin position="261"/>
        <end position="487"/>
    </location>
</feature>
<dbReference type="GO" id="GO:0005524">
    <property type="term" value="F:ATP binding"/>
    <property type="evidence" value="ECO:0007669"/>
    <property type="project" value="UniProtKB-KW"/>
</dbReference>
<feature type="compositionally biased region" description="Polar residues" evidence="9">
    <location>
        <begin position="553"/>
        <end position="562"/>
    </location>
</feature>
<feature type="compositionally biased region" description="Polar residues" evidence="9">
    <location>
        <begin position="641"/>
        <end position="658"/>
    </location>
</feature>
<feature type="compositionally biased region" description="Polar residues" evidence="9">
    <location>
        <begin position="380"/>
        <end position="393"/>
    </location>
</feature>
<feature type="domain" description="Protein kinase" evidence="10">
    <location>
        <begin position="1"/>
        <end position="306"/>
    </location>
</feature>